<sequence length="86" mass="9657">MEDLGSSDQKLVSPENMNEIVEEVAPPDSGDMLTENRENENSRNLMDTIIDMKCCGGVECRDCSCGKFLWRVHCGHRDHLLSVLDS</sequence>
<gene>
    <name evidence="2" type="ORF">ZHAS_00011935</name>
</gene>
<feature type="compositionally biased region" description="Polar residues" evidence="1">
    <location>
        <begin position="1"/>
        <end position="10"/>
    </location>
</feature>
<dbReference type="VEuPathDB" id="VectorBase:ASIC011935"/>
<evidence type="ECO:0000313" key="3">
    <source>
        <dbReference type="EnsemblMetazoa" id="ASIC011935-PA"/>
    </source>
</evidence>
<dbReference type="EMBL" id="KE525268">
    <property type="protein sequence ID" value="KFB44099.1"/>
    <property type="molecule type" value="Genomic_DNA"/>
</dbReference>
<dbReference type="AlphaFoldDB" id="A0A084W1K5"/>
<dbReference type="EMBL" id="ATLV01019363">
    <property type="status" value="NOT_ANNOTATED_CDS"/>
    <property type="molecule type" value="Genomic_DNA"/>
</dbReference>
<keyword evidence="4" id="KW-1185">Reference proteome</keyword>
<protein>
    <submittedName>
        <fullName evidence="2 3">NFkB protein</fullName>
    </submittedName>
</protein>
<reference evidence="3" key="2">
    <citation type="submission" date="2020-05" db="UniProtKB">
        <authorList>
            <consortium name="EnsemblMetazoa"/>
        </authorList>
    </citation>
    <scope>IDENTIFICATION</scope>
</reference>
<accession>A0A084W1K5</accession>
<feature type="region of interest" description="Disordered" evidence="1">
    <location>
        <begin position="1"/>
        <end position="40"/>
    </location>
</feature>
<reference evidence="2 4" key="1">
    <citation type="journal article" date="2014" name="BMC Genomics">
        <title>Genome sequence of Anopheles sinensis provides insight into genetics basis of mosquito competence for malaria parasites.</title>
        <authorList>
            <person name="Zhou D."/>
            <person name="Zhang D."/>
            <person name="Ding G."/>
            <person name="Shi L."/>
            <person name="Hou Q."/>
            <person name="Ye Y."/>
            <person name="Xu Y."/>
            <person name="Zhou H."/>
            <person name="Xiong C."/>
            <person name="Li S."/>
            <person name="Yu J."/>
            <person name="Hong S."/>
            <person name="Yu X."/>
            <person name="Zou P."/>
            <person name="Chen C."/>
            <person name="Chang X."/>
            <person name="Wang W."/>
            <person name="Lv Y."/>
            <person name="Sun Y."/>
            <person name="Ma L."/>
            <person name="Shen B."/>
            <person name="Zhu C."/>
        </authorList>
    </citation>
    <scope>NUCLEOTIDE SEQUENCE [LARGE SCALE GENOMIC DNA]</scope>
</reference>
<dbReference type="Proteomes" id="UP000030765">
    <property type="component" value="Unassembled WGS sequence"/>
</dbReference>
<organism evidence="2">
    <name type="scientific">Anopheles sinensis</name>
    <name type="common">Mosquito</name>
    <dbReference type="NCBI Taxonomy" id="74873"/>
    <lineage>
        <taxon>Eukaryota</taxon>
        <taxon>Metazoa</taxon>
        <taxon>Ecdysozoa</taxon>
        <taxon>Arthropoda</taxon>
        <taxon>Hexapoda</taxon>
        <taxon>Insecta</taxon>
        <taxon>Pterygota</taxon>
        <taxon>Neoptera</taxon>
        <taxon>Endopterygota</taxon>
        <taxon>Diptera</taxon>
        <taxon>Nematocera</taxon>
        <taxon>Culicoidea</taxon>
        <taxon>Culicidae</taxon>
        <taxon>Anophelinae</taxon>
        <taxon>Anopheles</taxon>
    </lineage>
</organism>
<proteinExistence type="predicted"/>
<evidence type="ECO:0000313" key="4">
    <source>
        <dbReference type="Proteomes" id="UP000030765"/>
    </source>
</evidence>
<evidence type="ECO:0000256" key="1">
    <source>
        <dbReference type="SAM" id="MobiDB-lite"/>
    </source>
</evidence>
<name>A0A084W1K5_ANOSI</name>
<evidence type="ECO:0000313" key="2">
    <source>
        <dbReference type="EMBL" id="KFB44099.1"/>
    </source>
</evidence>
<dbReference type="EnsemblMetazoa" id="ASIC011935-RA">
    <property type="protein sequence ID" value="ASIC011935-PA"/>
    <property type="gene ID" value="ASIC011935"/>
</dbReference>